<protein>
    <recommendedName>
        <fullName evidence="3">Ubiquitin-like protease family profile domain-containing protein</fullName>
    </recommendedName>
</protein>
<keyword evidence="2" id="KW-1185">Reference proteome</keyword>
<accession>A0AAD6USZ4</accession>
<dbReference type="Proteomes" id="UP001219525">
    <property type="component" value="Unassembled WGS sequence"/>
</dbReference>
<evidence type="ECO:0008006" key="3">
    <source>
        <dbReference type="Google" id="ProtNLM"/>
    </source>
</evidence>
<name>A0AAD6USZ4_9AGAR</name>
<evidence type="ECO:0000313" key="2">
    <source>
        <dbReference type="Proteomes" id="UP001219525"/>
    </source>
</evidence>
<gene>
    <name evidence="1" type="ORF">GGX14DRAFT_404900</name>
</gene>
<dbReference type="EMBL" id="JARJCW010000101">
    <property type="protein sequence ID" value="KAJ7194118.1"/>
    <property type="molecule type" value="Genomic_DNA"/>
</dbReference>
<proteinExistence type="predicted"/>
<organism evidence="1 2">
    <name type="scientific">Mycena pura</name>
    <dbReference type="NCBI Taxonomy" id="153505"/>
    <lineage>
        <taxon>Eukaryota</taxon>
        <taxon>Fungi</taxon>
        <taxon>Dikarya</taxon>
        <taxon>Basidiomycota</taxon>
        <taxon>Agaricomycotina</taxon>
        <taxon>Agaricomycetes</taxon>
        <taxon>Agaricomycetidae</taxon>
        <taxon>Agaricales</taxon>
        <taxon>Marasmiineae</taxon>
        <taxon>Mycenaceae</taxon>
        <taxon>Mycena</taxon>
    </lineage>
</organism>
<sequence length="236" mass="26010">MSDRLAEFKSTRRYIRGPELAIGDLECLEKGSKEKLLGTTLNAIGALIQQLAARDGNTDFAVFSSFLSPLISHKLRQGTVYGTIEGLILAACEGEGKESLLAKARWLFPLYGNYPPHWVLGYLELGAREFYICDGSPELNSDIWAEPALVELAEAVYAYLGVLNVNLEPFKTRYQSPPPLMRQINSWACGFFVIDAMLLLAKGESTAGVTNENTERVKAHALDLILNNLPGSQSRN</sequence>
<dbReference type="SUPFAM" id="SSF54001">
    <property type="entry name" value="Cysteine proteinases"/>
    <property type="match status" value="1"/>
</dbReference>
<comment type="caution">
    <text evidence="1">The sequence shown here is derived from an EMBL/GenBank/DDBJ whole genome shotgun (WGS) entry which is preliminary data.</text>
</comment>
<dbReference type="Gene3D" id="3.40.395.10">
    <property type="entry name" value="Adenoviral Proteinase, Chain A"/>
    <property type="match status" value="1"/>
</dbReference>
<evidence type="ECO:0000313" key="1">
    <source>
        <dbReference type="EMBL" id="KAJ7194118.1"/>
    </source>
</evidence>
<dbReference type="AlphaFoldDB" id="A0AAD6USZ4"/>
<dbReference type="InterPro" id="IPR038765">
    <property type="entry name" value="Papain-like_cys_pep_sf"/>
</dbReference>
<reference evidence="1" key="1">
    <citation type="submission" date="2023-03" db="EMBL/GenBank/DDBJ databases">
        <title>Massive genome expansion in bonnet fungi (Mycena s.s.) driven by repeated elements and novel gene families across ecological guilds.</title>
        <authorList>
            <consortium name="Lawrence Berkeley National Laboratory"/>
            <person name="Harder C.B."/>
            <person name="Miyauchi S."/>
            <person name="Viragh M."/>
            <person name="Kuo A."/>
            <person name="Thoen E."/>
            <person name="Andreopoulos B."/>
            <person name="Lu D."/>
            <person name="Skrede I."/>
            <person name="Drula E."/>
            <person name="Henrissat B."/>
            <person name="Morin E."/>
            <person name="Kohler A."/>
            <person name="Barry K."/>
            <person name="LaButti K."/>
            <person name="Morin E."/>
            <person name="Salamov A."/>
            <person name="Lipzen A."/>
            <person name="Mereny Z."/>
            <person name="Hegedus B."/>
            <person name="Baldrian P."/>
            <person name="Stursova M."/>
            <person name="Weitz H."/>
            <person name="Taylor A."/>
            <person name="Grigoriev I.V."/>
            <person name="Nagy L.G."/>
            <person name="Martin F."/>
            <person name="Kauserud H."/>
        </authorList>
    </citation>
    <scope>NUCLEOTIDE SEQUENCE</scope>
    <source>
        <strain evidence="1">9144</strain>
    </source>
</reference>